<evidence type="ECO:0000256" key="1">
    <source>
        <dbReference type="ARBA" id="ARBA00004141"/>
    </source>
</evidence>
<dbReference type="SUPFAM" id="SSF81340">
    <property type="entry name" value="Clc chloride channel"/>
    <property type="match status" value="1"/>
</dbReference>
<evidence type="ECO:0000256" key="7">
    <source>
        <dbReference type="ARBA" id="ARBA00023122"/>
    </source>
</evidence>
<proteinExistence type="inferred from homology"/>
<keyword evidence="7 10" id="KW-0129">CBS domain</keyword>
<dbReference type="Proteomes" id="UP000472263">
    <property type="component" value="Chromosome 8"/>
</dbReference>
<evidence type="ECO:0000256" key="2">
    <source>
        <dbReference type="ARBA" id="ARBA00022448"/>
    </source>
</evidence>
<sequence length="772" mass="85162">MANITKKVSWSSRADESGATGEGTPLLNGSEQPRYSRQDSLRGRPKEIPHNEKLLSLKYESLDYDNSENQLFLEEERRMSYIGFRCLEISRWVVCGLIGFLTGLIACFIDIVVETLAGVKYLVVKENIEKFTEVGGLSISLILWAVLNSAFVMVGAVIVAFFEPIAAGSGIPQIKCYLNGVKIPRVVRLKTLVVKVGGVICSVVGGLAVGKEGPMIHSGAVVAAGVSQGRSTSLKKDFKIFEYFRRDTEKRDFVSAGAAAGVSAAFGAPVGGVLFSLEEGASFWNQMLTWRIFFASMISTFTLNFFLSIYHNNTGDLSNPGLINFGRFESDSVAYNLYEIPLFIAMGAIGGLLGALFNVLNYWLTIFRIRYVHRPCLQVMEAMLVAAVTATVSFAMIYFSNDCQPLGPEHAEEYPLQLFCADGEYNSMATAFFNTPERSVRSLFHNQPGTYNPLTLGMFTLTYFFLACWTYGLTVSAGVFIPSLLIGAAWGRLFGILLASITSSGSIWADPGKYALIGAAAQLGGIVRMTLSLTVIMVEATGNVTYGLPIMLVLMTAKIVGDYFVEGLYDIHIKLQSVPFLHWEAPATSHWLTAREVMSSPVTCFNRIEKVGTIVDVLSNTSTNHNGFPVVVLPVFSPRVCVGGLFFLSACLPALSCQVFVELARSRLTQRKLQLKDFRDAYPRFPPIQSIHVSQDERECMMDLTEFMNPTPYTVPQETSLPRVFKLFRALGLRHLVVVDDQNRVVGLVTRKDLARYHLGKHGLEELHLAQT</sequence>
<dbReference type="Ensembl" id="ENSMMDT00005005709.1">
    <property type="protein sequence ID" value="ENSMMDP00005005559.1"/>
    <property type="gene ID" value="ENSMMDG00005002459.1"/>
</dbReference>
<feature type="transmembrane region" description="Helical" evidence="11">
    <location>
        <begin position="192"/>
        <end position="210"/>
    </location>
</feature>
<dbReference type="InterPro" id="IPR046342">
    <property type="entry name" value="CBS_dom_sf"/>
</dbReference>
<evidence type="ECO:0000259" key="13">
    <source>
        <dbReference type="PROSITE" id="PS51371"/>
    </source>
</evidence>
<feature type="transmembrane region" description="Helical" evidence="11">
    <location>
        <begin position="545"/>
        <end position="565"/>
    </location>
</feature>
<evidence type="ECO:0000256" key="11">
    <source>
        <dbReference type="RuleBase" id="RU361221"/>
    </source>
</evidence>
<dbReference type="InterPro" id="IPR000644">
    <property type="entry name" value="CBS_dom"/>
</dbReference>
<comment type="subcellular location">
    <subcellularLocation>
        <location evidence="1 11">Membrane</location>
        <topology evidence="1 11">Multi-pass membrane protein</topology>
    </subcellularLocation>
</comment>
<keyword evidence="8 11" id="KW-0472">Membrane</keyword>
<evidence type="ECO:0000313" key="14">
    <source>
        <dbReference type="Ensembl" id="ENSMMDP00005005559.1"/>
    </source>
</evidence>
<keyword evidence="3 11" id="KW-0812">Transmembrane</keyword>
<dbReference type="PRINTS" id="PR01118">
    <property type="entry name" value="CLCHANNEL7"/>
</dbReference>
<dbReference type="GO" id="GO:0005765">
    <property type="term" value="C:lysosomal membrane"/>
    <property type="evidence" value="ECO:0007669"/>
    <property type="project" value="TreeGrafter"/>
</dbReference>
<dbReference type="FunFam" id="3.10.580.10:FF:000029">
    <property type="entry name" value="Chloride channel protein"/>
    <property type="match status" value="1"/>
</dbReference>
<dbReference type="InterPro" id="IPR014743">
    <property type="entry name" value="Cl-channel_core"/>
</dbReference>
<dbReference type="PRINTS" id="PR00762">
    <property type="entry name" value="CLCHANNEL"/>
</dbReference>
<feature type="transmembrane region" description="Helical" evidence="11">
    <location>
        <begin position="92"/>
        <end position="117"/>
    </location>
</feature>
<organism evidence="14 15">
    <name type="scientific">Myripristis murdjan</name>
    <name type="common">pinecone soldierfish</name>
    <dbReference type="NCBI Taxonomy" id="586833"/>
    <lineage>
        <taxon>Eukaryota</taxon>
        <taxon>Metazoa</taxon>
        <taxon>Chordata</taxon>
        <taxon>Craniata</taxon>
        <taxon>Vertebrata</taxon>
        <taxon>Euteleostomi</taxon>
        <taxon>Actinopterygii</taxon>
        <taxon>Neopterygii</taxon>
        <taxon>Teleostei</taxon>
        <taxon>Neoteleostei</taxon>
        <taxon>Acanthomorphata</taxon>
        <taxon>Holocentriformes</taxon>
        <taxon>Holocentridae</taxon>
        <taxon>Myripristis</taxon>
    </lineage>
</organism>
<feature type="compositionally biased region" description="Polar residues" evidence="12">
    <location>
        <begin position="1"/>
        <end position="12"/>
    </location>
</feature>
<dbReference type="Gene3D" id="3.10.580.10">
    <property type="entry name" value="CBS-domain"/>
    <property type="match status" value="1"/>
</dbReference>
<feature type="transmembrane region" description="Helical" evidence="11">
    <location>
        <begin position="515"/>
        <end position="538"/>
    </location>
</feature>
<feature type="domain" description="CBS" evidence="13">
    <location>
        <begin position="708"/>
        <end position="766"/>
    </location>
</feature>
<feature type="transmembrane region" description="Helical" evidence="11">
    <location>
        <begin position="376"/>
        <end position="399"/>
    </location>
</feature>
<evidence type="ECO:0000256" key="12">
    <source>
        <dbReference type="SAM" id="MobiDB-lite"/>
    </source>
</evidence>
<dbReference type="Pfam" id="PF00571">
    <property type="entry name" value="CBS"/>
    <property type="match status" value="1"/>
</dbReference>
<keyword evidence="6 11" id="KW-0406">Ion transport</keyword>
<evidence type="ECO:0000256" key="4">
    <source>
        <dbReference type="ARBA" id="ARBA00022737"/>
    </source>
</evidence>
<dbReference type="SUPFAM" id="SSF54631">
    <property type="entry name" value="CBS-domain pair"/>
    <property type="match status" value="1"/>
</dbReference>
<dbReference type="InterPro" id="IPR001807">
    <property type="entry name" value="ClC"/>
</dbReference>
<name>A0A667WYN0_9TELE</name>
<evidence type="ECO:0000313" key="15">
    <source>
        <dbReference type="Proteomes" id="UP000472263"/>
    </source>
</evidence>
<keyword evidence="5 11" id="KW-1133">Transmembrane helix</keyword>
<dbReference type="GO" id="GO:0005254">
    <property type="term" value="F:chloride channel activity"/>
    <property type="evidence" value="ECO:0007669"/>
    <property type="project" value="UniProtKB-UniRule"/>
</dbReference>
<feature type="transmembrane region" description="Helical" evidence="11">
    <location>
        <begin position="288"/>
        <end position="310"/>
    </location>
</feature>
<protein>
    <recommendedName>
        <fullName evidence="11">Chloride channel protein</fullName>
    </recommendedName>
</protein>
<reference evidence="14" key="1">
    <citation type="submission" date="2019-06" db="EMBL/GenBank/DDBJ databases">
        <authorList>
            <consortium name="Wellcome Sanger Institute Data Sharing"/>
        </authorList>
    </citation>
    <scope>NUCLEOTIDE SEQUENCE [LARGE SCALE GENOMIC DNA]</scope>
</reference>
<gene>
    <name evidence="14" type="primary">CLCN7</name>
    <name evidence="14" type="synonym">clcn7</name>
</gene>
<dbReference type="PROSITE" id="PS51371">
    <property type="entry name" value="CBS"/>
    <property type="match status" value="1"/>
</dbReference>
<dbReference type="InterPro" id="IPR051280">
    <property type="entry name" value="Cl-channel/antiporter"/>
</dbReference>
<dbReference type="CDD" id="cd03685">
    <property type="entry name" value="ClC_6_like"/>
    <property type="match status" value="1"/>
</dbReference>
<feature type="transmembrane region" description="Helical" evidence="11">
    <location>
        <begin position="340"/>
        <end position="364"/>
    </location>
</feature>
<dbReference type="SMART" id="SM00116">
    <property type="entry name" value="CBS"/>
    <property type="match status" value="1"/>
</dbReference>
<comment type="similarity">
    <text evidence="11">Belongs to the chloride channel (TC 2.A.49) family.</text>
</comment>
<evidence type="ECO:0000256" key="3">
    <source>
        <dbReference type="ARBA" id="ARBA00022692"/>
    </source>
</evidence>
<evidence type="ECO:0000256" key="9">
    <source>
        <dbReference type="ARBA" id="ARBA00023214"/>
    </source>
</evidence>
<keyword evidence="2 11" id="KW-0813">Transport</keyword>
<evidence type="ECO:0000256" key="5">
    <source>
        <dbReference type="ARBA" id="ARBA00022989"/>
    </source>
</evidence>
<dbReference type="PANTHER" id="PTHR11689">
    <property type="entry name" value="CHLORIDE CHANNEL PROTEIN CLC FAMILY MEMBER"/>
    <property type="match status" value="1"/>
</dbReference>
<keyword evidence="9 11" id="KW-0868">Chloride</keyword>
<accession>A0A667WYN0</accession>
<evidence type="ECO:0000256" key="6">
    <source>
        <dbReference type="ARBA" id="ARBA00023065"/>
    </source>
</evidence>
<dbReference type="Gene3D" id="1.10.3080.10">
    <property type="entry name" value="Clc chloride channel"/>
    <property type="match status" value="1"/>
</dbReference>
<feature type="transmembrane region" description="Helical" evidence="11">
    <location>
        <begin position="461"/>
        <end position="481"/>
    </location>
</feature>
<feature type="region of interest" description="Disordered" evidence="12">
    <location>
        <begin position="1"/>
        <end position="45"/>
    </location>
</feature>
<reference evidence="14" key="2">
    <citation type="submission" date="2025-08" db="UniProtKB">
        <authorList>
            <consortium name="Ensembl"/>
        </authorList>
    </citation>
    <scope>IDENTIFICATION</scope>
</reference>
<keyword evidence="15" id="KW-1185">Reference proteome</keyword>
<dbReference type="Pfam" id="PF00654">
    <property type="entry name" value="Voltage_CLC"/>
    <property type="match status" value="1"/>
</dbReference>
<feature type="compositionally biased region" description="Basic and acidic residues" evidence="12">
    <location>
        <begin position="34"/>
        <end position="45"/>
    </location>
</feature>
<feature type="transmembrane region" description="Helical" evidence="11">
    <location>
        <begin position="253"/>
        <end position="276"/>
    </location>
</feature>
<dbReference type="CDD" id="cd04591">
    <property type="entry name" value="CBS_pair_voltage-gated_CLC_euk_bac"/>
    <property type="match status" value="1"/>
</dbReference>
<evidence type="ECO:0000256" key="8">
    <source>
        <dbReference type="ARBA" id="ARBA00023136"/>
    </source>
</evidence>
<dbReference type="GeneTree" id="ENSGT00940000158458"/>
<dbReference type="PANTHER" id="PTHR11689:SF136">
    <property type="entry name" value="H(+)_CL(-) EXCHANGE TRANSPORTER 7"/>
    <property type="match status" value="1"/>
</dbReference>
<dbReference type="AlphaFoldDB" id="A0A667WYN0"/>
<keyword evidence="4" id="KW-0677">Repeat</keyword>
<reference evidence="14" key="3">
    <citation type="submission" date="2025-09" db="UniProtKB">
        <authorList>
            <consortium name="Ensembl"/>
        </authorList>
    </citation>
    <scope>IDENTIFICATION</scope>
</reference>
<dbReference type="InterPro" id="IPR002249">
    <property type="entry name" value="CIC-7"/>
</dbReference>
<evidence type="ECO:0000256" key="10">
    <source>
        <dbReference type="PROSITE-ProRule" id="PRU00703"/>
    </source>
</evidence>
<dbReference type="GO" id="GO:0062158">
    <property type="term" value="F:chloride:proton antiporter activity"/>
    <property type="evidence" value="ECO:0007669"/>
    <property type="project" value="InterPro"/>
</dbReference>
<feature type="transmembrane region" description="Helical" evidence="11">
    <location>
        <begin position="137"/>
        <end position="162"/>
    </location>
</feature>